<accession>A0A5J9W151</accession>
<dbReference type="InterPro" id="IPR013083">
    <property type="entry name" value="Znf_RING/FYVE/PHD"/>
</dbReference>
<evidence type="ECO:0000256" key="3">
    <source>
        <dbReference type="ARBA" id="ARBA00022833"/>
    </source>
</evidence>
<feature type="compositionally biased region" description="Low complexity" evidence="6">
    <location>
        <begin position="21"/>
        <end position="30"/>
    </location>
</feature>
<dbReference type="SUPFAM" id="SSF57850">
    <property type="entry name" value="RING/U-box"/>
    <property type="match status" value="1"/>
</dbReference>
<dbReference type="PANTHER" id="PTHR46293:SF7">
    <property type="entry name" value="E3 UBIQUITIN PROTEIN LIGASE DRIP2"/>
    <property type="match status" value="1"/>
</dbReference>
<dbReference type="Gene3D" id="3.30.40.10">
    <property type="entry name" value="Zinc/RING finger domain, C3HC4 (zinc finger)"/>
    <property type="match status" value="1"/>
</dbReference>
<comment type="caution">
    <text evidence="8">The sequence shown here is derived from an EMBL/GenBank/DDBJ whole genome shotgun (WGS) entry which is preliminary data.</text>
</comment>
<dbReference type="InterPro" id="IPR044807">
    <property type="entry name" value="DRIP1-like"/>
</dbReference>
<evidence type="ECO:0000256" key="2">
    <source>
        <dbReference type="ARBA" id="ARBA00022771"/>
    </source>
</evidence>
<dbReference type="AlphaFoldDB" id="A0A5J9W151"/>
<sequence>MVRRVKRKATRRQTASPATRPGPAAAAQPEQPRRASSEGGGQRPDGGEVMMVRRSLVAPCVTCGLCGGILRDPTTVSECLHSFCRKCIFQKLEDEDINCCPTCTIDLGCAPLEKLRVDHSLLRIGLMVFPAKRRRVEEISPSDPALVSPPPSHPVLEGYTSAKKTDAYMMIEPMNVETETEAGERLGMEAIACPTKPITSSPHSDVATGARPASLASSTDTQKGQGGAQKECAQLTEREQTLGEVQGAMQGHGTENYTPVSELAIQFEECKCKSHDLVVNQAMPQERSTPAEEVGLLIVTVEKERRTEVAAEFTVSSVVEIAAAESTALPPVASQSETHEVELENTTRTLETFGVYMGRRQALEAENARLREELEIEKVEKAAAIERARILEARLERDSDVAQNTARMLEMVQDYRGRSQALGITNARLRMELETEKANKFAAVEKTRVLEEKLRTQSERLQTQSEIAEKAETAQRQLLQDYVALESEIDAWKLLFCDYQNLKSDFLAKSEEHAMLLYNIDNLEKEKTCLEYQVDRLAKSLAERSARIFERLESYIGRDQDSRAKNARLREELDSEKAKQAAALERARTLEEMLRRESEAAQRTEAALRQFLMDHHALDLALSEDNE</sequence>
<keyword evidence="1" id="KW-0479">Metal-binding</keyword>
<dbReference type="InterPro" id="IPR017907">
    <property type="entry name" value="Znf_RING_CS"/>
</dbReference>
<proteinExistence type="predicted"/>
<keyword evidence="5" id="KW-0175">Coiled coil</keyword>
<dbReference type="Proteomes" id="UP000324897">
    <property type="component" value="Chromosome 4"/>
</dbReference>
<dbReference type="OrthoDB" id="1305878at2759"/>
<dbReference type="PANTHER" id="PTHR46293">
    <property type="entry name" value="E3 UBIQUITIN PROTEIN LIGASE DRIP1"/>
    <property type="match status" value="1"/>
</dbReference>
<name>A0A5J9W151_9POAL</name>
<keyword evidence="9" id="KW-1185">Reference proteome</keyword>
<dbReference type="PROSITE" id="PS50089">
    <property type="entry name" value="ZF_RING_2"/>
    <property type="match status" value="1"/>
</dbReference>
<dbReference type="SMART" id="SM00184">
    <property type="entry name" value="RING"/>
    <property type="match status" value="1"/>
</dbReference>
<keyword evidence="3" id="KW-0862">Zinc</keyword>
<feature type="coiled-coil region" evidence="5">
    <location>
        <begin position="566"/>
        <end position="607"/>
    </location>
</feature>
<evidence type="ECO:0000259" key="7">
    <source>
        <dbReference type="PROSITE" id="PS50089"/>
    </source>
</evidence>
<dbReference type="PROSITE" id="PS00518">
    <property type="entry name" value="ZF_RING_1"/>
    <property type="match status" value="1"/>
</dbReference>
<evidence type="ECO:0000256" key="6">
    <source>
        <dbReference type="SAM" id="MobiDB-lite"/>
    </source>
</evidence>
<dbReference type="EMBL" id="RWGY01000007">
    <property type="protein sequence ID" value="TVU41868.1"/>
    <property type="molecule type" value="Genomic_DNA"/>
</dbReference>
<keyword evidence="2 4" id="KW-0863">Zinc-finger</keyword>
<gene>
    <name evidence="8" type="ORF">EJB05_15424</name>
</gene>
<feature type="non-terminal residue" evidence="8">
    <location>
        <position position="1"/>
    </location>
</feature>
<dbReference type="GO" id="GO:0004842">
    <property type="term" value="F:ubiquitin-protein transferase activity"/>
    <property type="evidence" value="ECO:0007669"/>
    <property type="project" value="InterPro"/>
</dbReference>
<dbReference type="Pfam" id="PF13923">
    <property type="entry name" value="zf-C3HC4_2"/>
    <property type="match status" value="1"/>
</dbReference>
<protein>
    <recommendedName>
        <fullName evidence="7">RING-type domain-containing protein</fullName>
    </recommendedName>
</protein>
<evidence type="ECO:0000313" key="8">
    <source>
        <dbReference type="EMBL" id="TVU41868.1"/>
    </source>
</evidence>
<reference evidence="8 9" key="1">
    <citation type="journal article" date="2019" name="Sci. Rep.">
        <title>A high-quality genome of Eragrostis curvula grass provides insights into Poaceae evolution and supports new strategies to enhance forage quality.</title>
        <authorList>
            <person name="Carballo J."/>
            <person name="Santos B.A.C.M."/>
            <person name="Zappacosta D."/>
            <person name="Garbus I."/>
            <person name="Selva J.P."/>
            <person name="Gallo C.A."/>
            <person name="Diaz A."/>
            <person name="Albertini E."/>
            <person name="Caccamo M."/>
            <person name="Echenique V."/>
        </authorList>
    </citation>
    <scope>NUCLEOTIDE SEQUENCE [LARGE SCALE GENOMIC DNA]</scope>
    <source>
        <strain evidence="9">cv. Victoria</strain>
        <tissue evidence="8">Leaf</tissue>
    </source>
</reference>
<dbReference type="CDD" id="cd16525">
    <property type="entry name" value="RING-HC_PCGF"/>
    <property type="match status" value="1"/>
</dbReference>
<dbReference type="Gramene" id="TVU41868">
    <property type="protein sequence ID" value="TVU41868"/>
    <property type="gene ID" value="EJB05_15424"/>
</dbReference>
<feature type="compositionally biased region" description="Basic residues" evidence="6">
    <location>
        <begin position="1"/>
        <end position="11"/>
    </location>
</feature>
<feature type="domain" description="RING-type" evidence="7">
    <location>
        <begin position="63"/>
        <end position="104"/>
    </location>
</feature>
<feature type="coiled-coil region" evidence="5">
    <location>
        <begin position="451"/>
        <end position="488"/>
    </location>
</feature>
<evidence type="ECO:0000256" key="1">
    <source>
        <dbReference type="ARBA" id="ARBA00022723"/>
    </source>
</evidence>
<feature type="coiled-coil region" evidence="5">
    <location>
        <begin position="360"/>
        <end position="387"/>
    </location>
</feature>
<dbReference type="InterPro" id="IPR001841">
    <property type="entry name" value="Znf_RING"/>
</dbReference>
<feature type="region of interest" description="Disordered" evidence="6">
    <location>
        <begin position="1"/>
        <end position="47"/>
    </location>
</feature>
<evidence type="ECO:0000256" key="5">
    <source>
        <dbReference type="SAM" id="Coils"/>
    </source>
</evidence>
<evidence type="ECO:0000256" key="4">
    <source>
        <dbReference type="PROSITE-ProRule" id="PRU00175"/>
    </source>
</evidence>
<dbReference type="GO" id="GO:0008270">
    <property type="term" value="F:zinc ion binding"/>
    <property type="evidence" value="ECO:0007669"/>
    <property type="project" value="UniProtKB-KW"/>
</dbReference>
<evidence type="ECO:0000313" key="9">
    <source>
        <dbReference type="Proteomes" id="UP000324897"/>
    </source>
</evidence>
<organism evidence="8 9">
    <name type="scientific">Eragrostis curvula</name>
    <name type="common">weeping love grass</name>
    <dbReference type="NCBI Taxonomy" id="38414"/>
    <lineage>
        <taxon>Eukaryota</taxon>
        <taxon>Viridiplantae</taxon>
        <taxon>Streptophyta</taxon>
        <taxon>Embryophyta</taxon>
        <taxon>Tracheophyta</taxon>
        <taxon>Spermatophyta</taxon>
        <taxon>Magnoliopsida</taxon>
        <taxon>Liliopsida</taxon>
        <taxon>Poales</taxon>
        <taxon>Poaceae</taxon>
        <taxon>PACMAD clade</taxon>
        <taxon>Chloridoideae</taxon>
        <taxon>Eragrostideae</taxon>
        <taxon>Eragrostidinae</taxon>
        <taxon>Eragrostis</taxon>
    </lineage>
</organism>
<feature type="region of interest" description="Disordered" evidence="6">
    <location>
        <begin position="197"/>
        <end position="230"/>
    </location>
</feature>